<sequence length="64" mass="7547">MFEVILTRRKRFGWRWQVCDQSGKVFADGFERTRPSAKYQGERALFFLLSQAYLHNRSAASSED</sequence>
<dbReference type="AlphaFoldDB" id="A0A562KTX6"/>
<comment type="caution">
    <text evidence="1">The sequence shown here is derived from an EMBL/GenBank/DDBJ whole genome shotgun (WGS) entry which is preliminary data.</text>
</comment>
<protein>
    <recommendedName>
        <fullName evidence="3">DUF1508 domain-containing protein</fullName>
    </recommendedName>
</protein>
<dbReference type="EMBL" id="VLKL01000020">
    <property type="protein sequence ID" value="TWH98871.1"/>
    <property type="molecule type" value="Genomic_DNA"/>
</dbReference>
<dbReference type="Proteomes" id="UP000317176">
    <property type="component" value="Unassembled WGS sequence"/>
</dbReference>
<keyword evidence="2" id="KW-1185">Reference proteome</keyword>
<evidence type="ECO:0000313" key="1">
    <source>
        <dbReference type="EMBL" id="TWH98871.1"/>
    </source>
</evidence>
<reference evidence="1 2" key="1">
    <citation type="journal article" date="2015" name="Stand. Genomic Sci.">
        <title>Genomic Encyclopedia of Bacterial and Archaeal Type Strains, Phase III: the genomes of soil and plant-associated and newly described type strains.</title>
        <authorList>
            <person name="Whitman W.B."/>
            <person name="Woyke T."/>
            <person name="Klenk H.P."/>
            <person name="Zhou Y."/>
            <person name="Lilburn T.G."/>
            <person name="Beck B.J."/>
            <person name="De Vos P."/>
            <person name="Vandamme P."/>
            <person name="Eisen J.A."/>
            <person name="Garrity G."/>
            <person name="Hugenholtz P."/>
            <person name="Kyrpides N.C."/>
        </authorList>
    </citation>
    <scope>NUCLEOTIDE SEQUENCE [LARGE SCALE GENOMIC DNA]</scope>
    <source>
        <strain evidence="1 2">CGMCC 1.10947</strain>
    </source>
</reference>
<organism evidence="1 2">
    <name type="scientific">Bradyrhizobium daqingense</name>
    <dbReference type="NCBI Taxonomy" id="993502"/>
    <lineage>
        <taxon>Bacteria</taxon>
        <taxon>Pseudomonadati</taxon>
        <taxon>Pseudomonadota</taxon>
        <taxon>Alphaproteobacteria</taxon>
        <taxon>Hyphomicrobiales</taxon>
        <taxon>Nitrobacteraceae</taxon>
        <taxon>Bradyrhizobium</taxon>
    </lineage>
</organism>
<name>A0A562KTX6_9BRAD</name>
<gene>
    <name evidence="1" type="ORF">IQ17_05728</name>
</gene>
<dbReference type="RefSeq" id="WP_167520709.1">
    <property type="nucleotide sequence ID" value="NZ_CP088014.1"/>
</dbReference>
<evidence type="ECO:0008006" key="3">
    <source>
        <dbReference type="Google" id="ProtNLM"/>
    </source>
</evidence>
<proteinExistence type="predicted"/>
<accession>A0A562KTX6</accession>
<evidence type="ECO:0000313" key="2">
    <source>
        <dbReference type="Proteomes" id="UP000317176"/>
    </source>
</evidence>